<dbReference type="InterPro" id="IPR031026">
    <property type="entry name" value="WaaZ_KDO_III"/>
</dbReference>
<dbReference type="NCBIfam" id="TIGR04437">
    <property type="entry name" value="WaaZ_KDO_III"/>
    <property type="match status" value="1"/>
</dbReference>
<dbReference type="GO" id="GO:0016740">
    <property type="term" value="F:transferase activity"/>
    <property type="evidence" value="ECO:0007669"/>
    <property type="project" value="UniProtKB-KW"/>
</dbReference>
<name>A0ABZ3B6G1_9ENTR</name>
<protein>
    <submittedName>
        <fullName evidence="1">3-deoxy-D-manno-oct-2-ulosonate III transferase WaaZ</fullName>
    </submittedName>
</protein>
<keyword evidence="2" id="KW-1185">Reference proteome</keyword>
<sequence>MNNIKYITHACVERLIKHRNSEDVVIFLSGPTSKKTPLSILRNKDVIAVNGSAAYLIDNNITPFIYTLTDARFLLQRRDDFYKFSRNSRFTVVNTDVYEEASEEDKKYLRENCLILQAFYKREKGGIYKKLKLSLKSRLHKSLLIDVPWSKKSRLVGFSTDIAIGYCSCHTVAYTAIQIAYSLQYSLIVCSGLDLTNTCRRFYDESASPMPSELSNDLHKIIPFFKYMREKVSDINIYNLSDDTAISYDIIPFIKPDEIDKLCYRSSQKYNEDINFDRKLDTLAN</sequence>
<evidence type="ECO:0000313" key="1">
    <source>
        <dbReference type="EMBL" id="WZV98447.1"/>
    </source>
</evidence>
<accession>A0ABZ3B6G1</accession>
<reference evidence="1 2" key="1">
    <citation type="submission" date="2024-04" db="EMBL/GenBank/DDBJ databases">
        <title>Kosakonia calanthae sp. nov., a halophilic bacterium isolated from leaves of Calanthe tiplacata.</title>
        <authorList>
            <person name="Wu P."/>
        </authorList>
    </citation>
    <scope>NUCLEOTIDE SEQUENCE [LARGE SCALE GENOMIC DNA]</scope>
    <source>
        <strain evidence="1 2">BYX6</strain>
    </source>
</reference>
<dbReference type="Gene3D" id="3.90.1480.10">
    <property type="entry name" value="Alpha-2,3-sialyltransferase"/>
    <property type="match status" value="1"/>
</dbReference>
<dbReference type="EMBL" id="CP151800">
    <property type="protein sequence ID" value="WZV98447.1"/>
    <property type="molecule type" value="Genomic_DNA"/>
</dbReference>
<evidence type="ECO:0000313" key="2">
    <source>
        <dbReference type="Proteomes" id="UP001466893"/>
    </source>
</evidence>
<dbReference type="Proteomes" id="UP001466893">
    <property type="component" value="Chromosome"/>
</dbReference>
<dbReference type="RefSeq" id="WP_342323052.1">
    <property type="nucleotide sequence ID" value="NZ_CP151800.1"/>
</dbReference>
<gene>
    <name evidence="1" type="primary">waaZ</name>
    <name evidence="1" type="ORF">AAEY27_00685</name>
</gene>
<proteinExistence type="predicted"/>
<keyword evidence="1" id="KW-0808">Transferase</keyword>
<organism evidence="1 2">
    <name type="scientific">Kosakonia calanthes</name>
    <dbReference type="NCBI Taxonomy" id="3139408"/>
    <lineage>
        <taxon>Bacteria</taxon>
        <taxon>Pseudomonadati</taxon>
        <taxon>Pseudomonadota</taxon>
        <taxon>Gammaproteobacteria</taxon>
        <taxon>Enterobacterales</taxon>
        <taxon>Enterobacteriaceae</taxon>
        <taxon>Kosakonia</taxon>
    </lineage>
</organism>